<dbReference type="SUPFAM" id="SSF46785">
    <property type="entry name" value="Winged helix' DNA-binding domain"/>
    <property type="match status" value="1"/>
</dbReference>
<dbReference type="KEGG" id="ams:AMIS_39020"/>
<feature type="compositionally biased region" description="Gly residues" evidence="1">
    <location>
        <begin position="339"/>
        <end position="355"/>
    </location>
</feature>
<evidence type="ECO:0000313" key="3">
    <source>
        <dbReference type="Proteomes" id="UP000007882"/>
    </source>
</evidence>
<dbReference type="HOGENOM" id="CLU_935773_0_0_11"/>
<proteinExistence type="predicted"/>
<feature type="region of interest" description="Disordered" evidence="1">
    <location>
        <begin position="336"/>
        <end position="355"/>
    </location>
</feature>
<dbReference type="Gene3D" id="1.10.10.10">
    <property type="entry name" value="Winged helix-like DNA-binding domain superfamily/Winged helix DNA-binding domain"/>
    <property type="match status" value="1"/>
</dbReference>
<evidence type="ECO:0008006" key="4">
    <source>
        <dbReference type="Google" id="ProtNLM"/>
    </source>
</evidence>
<dbReference type="STRING" id="512565.AMIS_39020"/>
<protein>
    <recommendedName>
        <fullName evidence="4">ArsR-family transcriptional regulator</fullName>
    </recommendedName>
</protein>
<dbReference type="InterPro" id="IPR036388">
    <property type="entry name" value="WH-like_DNA-bd_sf"/>
</dbReference>
<evidence type="ECO:0000256" key="1">
    <source>
        <dbReference type="SAM" id="MobiDB-lite"/>
    </source>
</evidence>
<gene>
    <name evidence="2" type="ordered locus">AMIS_39020</name>
</gene>
<dbReference type="InterPro" id="IPR036390">
    <property type="entry name" value="WH_DNA-bd_sf"/>
</dbReference>
<dbReference type="OrthoDB" id="9788770at2"/>
<dbReference type="AlphaFoldDB" id="I0H7Y5"/>
<dbReference type="InterPro" id="IPR011991">
    <property type="entry name" value="ArsR-like_HTH"/>
</dbReference>
<feature type="compositionally biased region" description="Low complexity" evidence="1">
    <location>
        <begin position="198"/>
        <end position="212"/>
    </location>
</feature>
<dbReference type="CDD" id="cd00090">
    <property type="entry name" value="HTH_ARSR"/>
    <property type="match status" value="1"/>
</dbReference>
<dbReference type="Proteomes" id="UP000007882">
    <property type="component" value="Chromosome"/>
</dbReference>
<dbReference type="EMBL" id="AP012319">
    <property type="protein sequence ID" value="BAL89122.1"/>
    <property type="molecule type" value="Genomic_DNA"/>
</dbReference>
<keyword evidence="3" id="KW-1185">Reference proteome</keyword>
<evidence type="ECO:0000313" key="2">
    <source>
        <dbReference type="EMBL" id="BAL89122.1"/>
    </source>
</evidence>
<name>I0H7Y5_ACTM4</name>
<sequence length="355" mass="35328">MDCAWPDRQLACVDHLARIQLLFARTVGFCHAGSRSTMCAMTDDVRDRILGLLHAGPATVAGLSARLGLPGGVVNYHLKILEQGGLVRAGLPRMVQGVAVLRYVSTAAVASPPLRIPAPLPGLTWTGTGQFPIPVWTVGADRGPDAAIGASGSAPAQPEIGASGSAPAQPEIGASGSAPAHSEIGASGSVPARPEMSAAGAPAGNPPGFEAALASPAGDSQDFGLSPAATTQGRDERDSGDGAGDVGMSAAAVPRQGGGGRPSMVGGAEPVFPFEVGAGVGTDLGPRLAEVRRVPLDDATFYEFATRLDALTREFAARATDGSPAAELAIALYRPSDAGGSGQGGAGQSGAGQGS</sequence>
<organism evidence="2 3">
    <name type="scientific">Actinoplanes missouriensis (strain ATCC 14538 / DSM 43046 / CBS 188.64 / JCM 3121 / NBRC 102363 / NCIMB 12654 / NRRL B-3342 / UNCC 431)</name>
    <dbReference type="NCBI Taxonomy" id="512565"/>
    <lineage>
        <taxon>Bacteria</taxon>
        <taxon>Bacillati</taxon>
        <taxon>Actinomycetota</taxon>
        <taxon>Actinomycetes</taxon>
        <taxon>Micromonosporales</taxon>
        <taxon>Micromonosporaceae</taxon>
        <taxon>Actinoplanes</taxon>
    </lineage>
</organism>
<dbReference type="Pfam" id="PF12840">
    <property type="entry name" value="HTH_20"/>
    <property type="match status" value="1"/>
</dbReference>
<reference evidence="2 3" key="1">
    <citation type="submission" date="2012-02" db="EMBL/GenBank/DDBJ databases">
        <title>Complete genome sequence of Actinoplanes missouriensis 431 (= NBRC 102363).</title>
        <authorList>
            <person name="Ohnishi Y."/>
            <person name="Ishikawa J."/>
            <person name="Sekine M."/>
            <person name="Hosoyama A."/>
            <person name="Harada T."/>
            <person name="Narita H."/>
            <person name="Hata T."/>
            <person name="Konno Y."/>
            <person name="Tutikane K."/>
            <person name="Fujita N."/>
            <person name="Horinouchi S."/>
            <person name="Hayakawa M."/>
        </authorList>
    </citation>
    <scope>NUCLEOTIDE SEQUENCE [LARGE SCALE GENOMIC DNA]</scope>
    <source>
        <strain evidence="3">ATCC 14538 / DSM 43046 / CBS 188.64 / JCM 3121 / NBRC 102363 / NCIMB 12654 / NRRL B-3342 / UNCC 431</strain>
    </source>
</reference>
<feature type="region of interest" description="Disordered" evidence="1">
    <location>
        <begin position="144"/>
        <end position="263"/>
    </location>
</feature>
<accession>I0H7Y5</accession>